<dbReference type="Proteomes" id="UP000757540">
    <property type="component" value="Unassembled WGS sequence"/>
</dbReference>
<reference evidence="2 3" key="1">
    <citation type="submission" date="2020-05" db="EMBL/GenBank/DDBJ databases">
        <title>Genomic Encyclopedia of Type Strains, Phase III (KMG-III): the genomes of soil and plant-associated and newly described type strains.</title>
        <authorList>
            <person name="Whitman W."/>
        </authorList>
    </citation>
    <scope>NUCLEOTIDE SEQUENCE [LARGE SCALE GENOMIC DNA]</scope>
    <source>
        <strain evidence="2 3">KCTC 19046</strain>
    </source>
</reference>
<dbReference type="EMBL" id="JABEZU010000003">
    <property type="protein sequence ID" value="NOV98119.1"/>
    <property type="molecule type" value="Genomic_DNA"/>
</dbReference>
<dbReference type="RefSeq" id="WP_171784337.1">
    <property type="nucleotide sequence ID" value="NZ_BAAAML010000005.1"/>
</dbReference>
<evidence type="ECO:0000313" key="3">
    <source>
        <dbReference type="Proteomes" id="UP000757540"/>
    </source>
</evidence>
<keyword evidence="3" id="KW-1185">Reference proteome</keyword>
<feature type="region of interest" description="Disordered" evidence="1">
    <location>
        <begin position="1"/>
        <end position="24"/>
    </location>
</feature>
<name>A0ABX2A5Q8_9MICO</name>
<proteinExistence type="predicted"/>
<accession>A0ABX2A5Q8</accession>
<sequence>MSEVEQVRCATTSGTPGPHGSDLRQKSVIDLLPRRFTEGTGASPLATGTDGGLASDRLAIGLGDPRHTRRTGWTKAARSGVVFRSALRGRTGLDPDASA</sequence>
<evidence type="ECO:0000256" key="1">
    <source>
        <dbReference type="SAM" id="MobiDB-lite"/>
    </source>
</evidence>
<evidence type="ECO:0000313" key="2">
    <source>
        <dbReference type="EMBL" id="NOV98119.1"/>
    </source>
</evidence>
<gene>
    <name evidence="2" type="ORF">HDG69_002704</name>
</gene>
<organism evidence="2 3">
    <name type="scientific">Isoptericola halotolerans</name>
    <dbReference type="NCBI Taxonomy" id="300560"/>
    <lineage>
        <taxon>Bacteria</taxon>
        <taxon>Bacillati</taxon>
        <taxon>Actinomycetota</taxon>
        <taxon>Actinomycetes</taxon>
        <taxon>Micrococcales</taxon>
        <taxon>Promicromonosporaceae</taxon>
        <taxon>Isoptericola</taxon>
    </lineage>
</organism>
<protein>
    <submittedName>
        <fullName evidence="2">Uncharacterized protein</fullName>
    </submittedName>
</protein>
<comment type="caution">
    <text evidence="2">The sequence shown here is derived from an EMBL/GenBank/DDBJ whole genome shotgun (WGS) entry which is preliminary data.</text>
</comment>